<evidence type="ECO:0000313" key="2">
    <source>
        <dbReference type="EMBL" id="SFQ69567.1"/>
    </source>
</evidence>
<gene>
    <name evidence="2" type="ORF">SAMN05421670_3449</name>
</gene>
<dbReference type="EMBL" id="FOXU01000008">
    <property type="protein sequence ID" value="SFQ69567.1"/>
    <property type="molecule type" value="Genomic_DNA"/>
</dbReference>
<dbReference type="Gene3D" id="1.20.90.10">
    <property type="entry name" value="Phospholipase A2 domain"/>
    <property type="match status" value="1"/>
</dbReference>
<dbReference type="GO" id="GO:0004623">
    <property type="term" value="F:phospholipase A2 activity"/>
    <property type="evidence" value="ECO:0007669"/>
    <property type="project" value="InterPro"/>
</dbReference>
<dbReference type="GO" id="GO:0050482">
    <property type="term" value="P:arachidonate secretion"/>
    <property type="evidence" value="ECO:0007669"/>
    <property type="project" value="InterPro"/>
</dbReference>
<dbReference type="Proteomes" id="UP000198734">
    <property type="component" value="Unassembled WGS sequence"/>
</dbReference>
<dbReference type="SUPFAM" id="SSF48619">
    <property type="entry name" value="Phospholipase A2, PLA2"/>
    <property type="match status" value="1"/>
</dbReference>
<keyword evidence="3" id="KW-1185">Reference proteome</keyword>
<protein>
    <submittedName>
        <fullName evidence="2">Coat protein VP1</fullName>
    </submittedName>
</protein>
<name>A0A1I6ALZ1_9BACI</name>
<feature type="domain" description="Phospholipase A2-like" evidence="1">
    <location>
        <begin position="13"/>
        <end position="47"/>
    </location>
</feature>
<dbReference type="Pfam" id="PF08398">
    <property type="entry name" value="Phospholip_A2_4"/>
    <property type="match status" value="1"/>
</dbReference>
<dbReference type="InterPro" id="IPR013607">
    <property type="entry name" value="Phospholipase_A2-like"/>
</dbReference>
<evidence type="ECO:0000259" key="1">
    <source>
        <dbReference type="Pfam" id="PF08398"/>
    </source>
</evidence>
<accession>A0A1I6ALZ1</accession>
<dbReference type="GO" id="GO:0006644">
    <property type="term" value="P:phospholipid metabolic process"/>
    <property type="evidence" value="ECO:0007669"/>
    <property type="project" value="InterPro"/>
</dbReference>
<organism evidence="2 3">
    <name type="scientific">Psychrobacillus psychrotolerans</name>
    <dbReference type="NCBI Taxonomy" id="126156"/>
    <lineage>
        <taxon>Bacteria</taxon>
        <taxon>Bacillati</taxon>
        <taxon>Bacillota</taxon>
        <taxon>Bacilli</taxon>
        <taxon>Bacillales</taxon>
        <taxon>Bacillaceae</taxon>
        <taxon>Psychrobacillus</taxon>
    </lineage>
</organism>
<keyword evidence="2" id="KW-0946">Virion</keyword>
<dbReference type="RefSeq" id="WP_093538095.1">
    <property type="nucleotide sequence ID" value="NZ_FOXU01000008.1"/>
</dbReference>
<sequence>MAYRRNGNPRFCVFPGYNWCGPGCSGPGAPINDVDAACKAHDECYRRGNNRCECDREFLRQLQPKVNNYTPKGRHARTLYNYMKLQTAFTCRNSRY</sequence>
<proteinExistence type="predicted"/>
<dbReference type="GO" id="GO:0005198">
    <property type="term" value="F:structural molecule activity"/>
    <property type="evidence" value="ECO:0007669"/>
    <property type="project" value="InterPro"/>
</dbReference>
<reference evidence="3" key="1">
    <citation type="submission" date="2016-10" db="EMBL/GenBank/DDBJ databases">
        <authorList>
            <person name="Varghese N."/>
            <person name="Submissions S."/>
        </authorList>
    </citation>
    <scope>NUCLEOTIDE SEQUENCE [LARGE SCALE GENOMIC DNA]</scope>
    <source>
        <strain evidence="3">DSM 11706</strain>
    </source>
</reference>
<keyword evidence="2" id="KW-0167">Capsid protein</keyword>
<evidence type="ECO:0000313" key="3">
    <source>
        <dbReference type="Proteomes" id="UP000198734"/>
    </source>
</evidence>
<dbReference type="AlphaFoldDB" id="A0A1I6ALZ1"/>
<dbReference type="OrthoDB" id="5125543at2"/>
<dbReference type="STRING" id="126156.SAMN05421670_3449"/>
<dbReference type="InterPro" id="IPR036444">
    <property type="entry name" value="PLipase_A2_dom_sf"/>
</dbReference>